<organism evidence="2 3">
    <name type="scientific">Rhizopus oryzae</name>
    <name type="common">Mucormycosis agent</name>
    <name type="synonym">Rhizopus arrhizus var. delemar</name>
    <dbReference type="NCBI Taxonomy" id="64495"/>
    <lineage>
        <taxon>Eukaryota</taxon>
        <taxon>Fungi</taxon>
        <taxon>Fungi incertae sedis</taxon>
        <taxon>Mucoromycota</taxon>
        <taxon>Mucoromycotina</taxon>
        <taxon>Mucoromycetes</taxon>
        <taxon>Mucorales</taxon>
        <taxon>Mucorineae</taxon>
        <taxon>Rhizopodaceae</taxon>
        <taxon>Rhizopus</taxon>
    </lineage>
</organism>
<dbReference type="GO" id="GO:0070131">
    <property type="term" value="P:positive regulation of mitochondrial translation"/>
    <property type="evidence" value="ECO:0007669"/>
    <property type="project" value="TreeGrafter"/>
</dbReference>
<dbReference type="Gene3D" id="2.130.10.30">
    <property type="entry name" value="Regulator of chromosome condensation 1/beta-lactamase-inhibitor protein II"/>
    <property type="match status" value="2"/>
</dbReference>
<reference evidence="2" key="1">
    <citation type="journal article" date="2020" name="Microb. Genom.">
        <title>Genetic diversity of clinical and environmental Mucorales isolates obtained from an investigation of mucormycosis cases among solid organ transplant recipients.</title>
        <authorList>
            <person name="Nguyen M.H."/>
            <person name="Kaul D."/>
            <person name="Muto C."/>
            <person name="Cheng S.J."/>
            <person name="Richter R.A."/>
            <person name="Bruno V.M."/>
            <person name="Liu G."/>
            <person name="Beyhan S."/>
            <person name="Sundermann A.J."/>
            <person name="Mounaud S."/>
            <person name="Pasculle A.W."/>
            <person name="Nierman W.C."/>
            <person name="Driscoll E."/>
            <person name="Cumbie R."/>
            <person name="Clancy C.J."/>
            <person name="Dupont C.L."/>
        </authorList>
    </citation>
    <scope>NUCLEOTIDE SEQUENCE</scope>
    <source>
        <strain evidence="2">GL11</strain>
    </source>
</reference>
<dbReference type="InterPro" id="IPR000408">
    <property type="entry name" value="Reg_chr_condens"/>
</dbReference>
<dbReference type="InterPro" id="IPR053035">
    <property type="entry name" value="Mitochondrial_GEF_domain"/>
</dbReference>
<accession>A0A9P6XJN0</accession>
<dbReference type="GO" id="GO:0005743">
    <property type="term" value="C:mitochondrial inner membrane"/>
    <property type="evidence" value="ECO:0007669"/>
    <property type="project" value="TreeGrafter"/>
</dbReference>
<dbReference type="InterPro" id="IPR009091">
    <property type="entry name" value="RCC1/BLIP-II"/>
</dbReference>
<dbReference type="GO" id="GO:0005085">
    <property type="term" value="F:guanyl-nucleotide exchange factor activity"/>
    <property type="evidence" value="ECO:0007669"/>
    <property type="project" value="TreeGrafter"/>
</dbReference>
<feature type="repeat" description="RCC1" evidence="1">
    <location>
        <begin position="176"/>
        <end position="224"/>
    </location>
</feature>
<feature type="repeat" description="RCC1" evidence="1">
    <location>
        <begin position="64"/>
        <end position="111"/>
    </location>
</feature>
<comment type="caution">
    <text evidence="2">The sequence shown here is derived from an EMBL/GenBank/DDBJ whole genome shotgun (WGS) entry which is preliminary data.</text>
</comment>
<dbReference type="PROSITE" id="PS50012">
    <property type="entry name" value="RCC1_3"/>
    <property type="match status" value="5"/>
</dbReference>
<feature type="repeat" description="RCC1" evidence="1">
    <location>
        <begin position="224"/>
        <end position="274"/>
    </location>
</feature>
<dbReference type="AlphaFoldDB" id="A0A9P6XJN0"/>
<protein>
    <submittedName>
        <fullName evidence="2">Uncharacterized protein</fullName>
    </submittedName>
</protein>
<evidence type="ECO:0000313" key="2">
    <source>
        <dbReference type="EMBL" id="KAG1315503.1"/>
    </source>
</evidence>
<feature type="repeat" description="RCC1" evidence="1">
    <location>
        <begin position="117"/>
        <end position="174"/>
    </location>
</feature>
<dbReference type="OrthoDB" id="5370059at2759"/>
<dbReference type="EMBL" id="JAANQT010000039">
    <property type="protein sequence ID" value="KAG1315503.1"/>
    <property type="molecule type" value="Genomic_DNA"/>
</dbReference>
<dbReference type="Proteomes" id="UP000716291">
    <property type="component" value="Unassembled WGS sequence"/>
</dbReference>
<evidence type="ECO:0000313" key="3">
    <source>
        <dbReference type="Proteomes" id="UP000716291"/>
    </source>
</evidence>
<name>A0A9P6XJN0_RHIOR</name>
<sequence>MLKTSSKTVLYGWGQTVALPLLKKSRVLYEPHELKQLDDYALPKEESTFQLATGWGHSLIGTSNAVYGFGLNKSGQLGTMACDSGHSKMTFKEPVKLLACGREHSHVVTENEDKKKTSLYSFGNNMYGQLGIGKNKKTTPGQLVAESQLRLVNFDKTIKDVVCGLDNTVLTTEADGEIYAMGWGADGQLGQGQDDKDVPSKLDKSCMTKKISSSTDYTLLLTNEKLYTWGNSEYGQGAQGKKIDRILEPVEIKTDKDMIDVAAGGPFSVFLDHLGQVYTCGYGALGLGPEIIESLKLEKIKGLKQVSKIYASTDYAAALTVQGELFTWGLNGPSGRLGLGHQEHAFIPKRVNIDRKVIDVSLGVNHALVLCED</sequence>
<dbReference type="SUPFAM" id="SSF50985">
    <property type="entry name" value="RCC1/BLIP-II"/>
    <property type="match status" value="1"/>
</dbReference>
<dbReference type="PANTHER" id="PTHR46337">
    <property type="entry name" value="RCC1-LIKE G EXCHANGING FACTOR-LIKE PROTEIN"/>
    <property type="match status" value="1"/>
</dbReference>
<dbReference type="PRINTS" id="PR00633">
    <property type="entry name" value="RCCNDNSATION"/>
</dbReference>
<dbReference type="Pfam" id="PF00415">
    <property type="entry name" value="RCC1"/>
    <property type="match status" value="5"/>
</dbReference>
<dbReference type="GO" id="GO:0019843">
    <property type="term" value="F:rRNA binding"/>
    <property type="evidence" value="ECO:0007669"/>
    <property type="project" value="TreeGrafter"/>
</dbReference>
<gene>
    <name evidence="2" type="ORF">G6F64_000629</name>
</gene>
<dbReference type="PANTHER" id="PTHR46337:SF1">
    <property type="entry name" value="RCC1-LIKE G EXCHANGING FACTOR-LIKE PROTEIN"/>
    <property type="match status" value="1"/>
</dbReference>
<evidence type="ECO:0000256" key="1">
    <source>
        <dbReference type="PROSITE-ProRule" id="PRU00235"/>
    </source>
</evidence>
<keyword evidence="3" id="KW-1185">Reference proteome</keyword>
<proteinExistence type="predicted"/>
<feature type="repeat" description="RCC1" evidence="1">
    <location>
        <begin position="323"/>
        <end position="373"/>
    </location>
</feature>